<proteinExistence type="predicted"/>
<dbReference type="PROSITE" id="PS00196">
    <property type="entry name" value="COPPER_BLUE"/>
    <property type="match status" value="1"/>
</dbReference>
<dbReference type="AlphaFoldDB" id="A0ABD6B910"/>
<feature type="transmembrane region" description="Helical" evidence="10">
    <location>
        <begin position="234"/>
        <end position="256"/>
    </location>
</feature>
<dbReference type="Proteomes" id="UP001597111">
    <property type="component" value="Unassembled WGS sequence"/>
</dbReference>
<dbReference type="EMBL" id="JBHUDH010000145">
    <property type="protein sequence ID" value="MFD1527111.1"/>
    <property type="molecule type" value="Genomic_DNA"/>
</dbReference>
<feature type="binding site" evidence="9">
    <location>
        <position position="188"/>
    </location>
    <ligand>
        <name>Cu cation</name>
        <dbReference type="ChEBI" id="CHEBI:23378"/>
    </ligand>
</feature>
<keyword evidence="4 9" id="KW-0479">Metal-binding</keyword>
<keyword evidence="6" id="KW-0249">Electron transport</keyword>
<dbReference type="PRINTS" id="PR00155">
    <property type="entry name" value="AMICYANIN"/>
</dbReference>
<dbReference type="PANTHER" id="PTHR34192:SF10">
    <property type="entry name" value="PLASTOCYANIN MAJOR ISOFORM, CHLOROPLASTIC-RELATED"/>
    <property type="match status" value="1"/>
</dbReference>
<dbReference type="SUPFAM" id="SSF49503">
    <property type="entry name" value="Cupredoxins"/>
    <property type="match status" value="2"/>
</dbReference>
<dbReference type="GO" id="GO:0042597">
    <property type="term" value="C:periplasmic space"/>
    <property type="evidence" value="ECO:0007669"/>
    <property type="project" value="UniProtKB-SubCell"/>
</dbReference>
<keyword evidence="3" id="KW-0813">Transport</keyword>
<evidence type="ECO:0000256" key="5">
    <source>
        <dbReference type="ARBA" id="ARBA00022764"/>
    </source>
</evidence>
<dbReference type="Gene3D" id="2.60.40.420">
    <property type="entry name" value="Cupredoxins - blue copper proteins"/>
    <property type="match status" value="2"/>
</dbReference>
<feature type="binding site" evidence="9">
    <location>
        <position position="196"/>
    </location>
    <ligand>
        <name>Cu cation</name>
        <dbReference type="ChEBI" id="CHEBI:23378"/>
    </ligand>
</feature>
<name>A0ABD6B910_9EURY</name>
<feature type="transmembrane region" description="Helical" evidence="10">
    <location>
        <begin position="299"/>
        <end position="319"/>
    </location>
</feature>
<dbReference type="PANTHER" id="PTHR34192">
    <property type="entry name" value="PLASTOCYANIN MAJOR ISOFORM, CHLOROPLASTIC-RELATED"/>
    <property type="match status" value="1"/>
</dbReference>
<evidence type="ECO:0000256" key="10">
    <source>
        <dbReference type="SAM" id="Phobius"/>
    </source>
</evidence>
<dbReference type="InterPro" id="IPR002386">
    <property type="entry name" value="Amicyanin/Pseudoazurin"/>
</dbReference>
<gene>
    <name evidence="12" type="ORF">ACFR9S_12540</name>
</gene>
<evidence type="ECO:0000256" key="7">
    <source>
        <dbReference type="ARBA" id="ARBA00023008"/>
    </source>
</evidence>
<organism evidence="12 13">
    <name type="scientific">Halolamina salina</name>
    <dbReference type="NCBI Taxonomy" id="1220023"/>
    <lineage>
        <taxon>Archaea</taxon>
        <taxon>Methanobacteriati</taxon>
        <taxon>Methanobacteriota</taxon>
        <taxon>Stenosarchaea group</taxon>
        <taxon>Halobacteria</taxon>
        <taxon>Halobacteriales</taxon>
        <taxon>Haloferacaceae</taxon>
    </lineage>
</organism>
<dbReference type="CDD" id="cd04220">
    <property type="entry name" value="Halocyanin"/>
    <property type="match status" value="2"/>
</dbReference>
<evidence type="ECO:0000256" key="9">
    <source>
        <dbReference type="PIRSR" id="PIRSR602386-1"/>
    </source>
</evidence>
<keyword evidence="7 9" id="KW-0186">Copper</keyword>
<feature type="binding site" evidence="9">
    <location>
        <position position="153"/>
    </location>
    <ligand>
        <name>Cu cation</name>
        <dbReference type="ChEBI" id="CHEBI:23378"/>
    </ligand>
</feature>
<dbReference type="InterPro" id="IPR000923">
    <property type="entry name" value="BlueCu_1"/>
</dbReference>
<evidence type="ECO:0000256" key="8">
    <source>
        <dbReference type="ARBA" id="ARBA00023136"/>
    </source>
</evidence>
<comment type="caution">
    <text evidence="12">The sequence shown here is derived from an EMBL/GenBank/DDBJ whole genome shotgun (WGS) entry which is preliminary data.</text>
</comment>
<evidence type="ECO:0000313" key="12">
    <source>
        <dbReference type="EMBL" id="MFD1527111.1"/>
    </source>
</evidence>
<keyword evidence="10" id="KW-0812">Transmembrane</keyword>
<sequence length="329" mass="34096">GGQPYGFGPAAVRVDPGTTVVWEWTGRGGSHNVVADDGSFESDLSSEEGNTFSHTFESEGTFKYVCTPHQSLGMKGAVVVGSGGGGVSEPDYGDWFDGVSNYDETVDERGSSEVTVEVGVDNGGQPYGFGPAAVRVDPGTTVVWEWTGRGGSHNVVAQDGSFESDLSSEEGNTFSHTFEEEGVYRYVCTPHQSLGMKGAIVVGSVSGGGDDGGGGDGGGEEAGGGFSVPMPSDFVGWLALLFGAGGGLAVAMVLGAESYAAYREHSASEQQYVGEQSTEAAETEPVEEIGQEYDPIGTATLVAGYFVLIALLWVFMYFVEFIGGPTITG</sequence>
<accession>A0ABD6B910</accession>
<reference evidence="12 13" key="1">
    <citation type="journal article" date="2019" name="Int. J. Syst. Evol. Microbiol.">
        <title>The Global Catalogue of Microorganisms (GCM) 10K type strain sequencing project: providing services to taxonomists for standard genome sequencing and annotation.</title>
        <authorList>
            <consortium name="The Broad Institute Genomics Platform"/>
            <consortium name="The Broad Institute Genome Sequencing Center for Infectious Disease"/>
            <person name="Wu L."/>
            <person name="Ma J."/>
        </authorList>
    </citation>
    <scope>NUCLEOTIDE SEQUENCE [LARGE SCALE GENOMIC DNA]</scope>
    <source>
        <strain evidence="12 13">CGMCC 1.12285</strain>
    </source>
</reference>
<evidence type="ECO:0000256" key="6">
    <source>
        <dbReference type="ARBA" id="ARBA00022982"/>
    </source>
</evidence>
<evidence type="ECO:0000259" key="11">
    <source>
        <dbReference type="Pfam" id="PF00127"/>
    </source>
</evidence>
<comment type="subcellular location">
    <subcellularLocation>
        <location evidence="1">Membrane</location>
    </subcellularLocation>
    <subcellularLocation>
        <location evidence="2">Periplasm</location>
    </subcellularLocation>
</comment>
<feature type="binding site" evidence="9">
    <location>
        <position position="191"/>
    </location>
    <ligand>
        <name>Cu cation</name>
        <dbReference type="ChEBI" id="CHEBI:23378"/>
    </ligand>
</feature>
<keyword evidence="13" id="KW-1185">Reference proteome</keyword>
<keyword evidence="5" id="KW-0574">Periplasm</keyword>
<dbReference type="GO" id="GO:0016020">
    <property type="term" value="C:membrane"/>
    <property type="evidence" value="ECO:0007669"/>
    <property type="project" value="UniProtKB-SubCell"/>
</dbReference>
<protein>
    <submittedName>
        <fullName evidence="12">Halocyanin domain-containing protein</fullName>
    </submittedName>
</protein>
<dbReference type="NCBIfam" id="TIGR03102">
    <property type="entry name" value="halo_cynanin"/>
    <property type="match status" value="2"/>
</dbReference>
<feature type="domain" description="Blue (type 1) copper" evidence="11">
    <location>
        <begin position="7"/>
        <end position="80"/>
    </location>
</feature>
<keyword evidence="10" id="KW-1133">Transmembrane helix</keyword>
<comment type="cofactor">
    <cofactor evidence="9">
        <name>Cu cation</name>
        <dbReference type="ChEBI" id="CHEBI:23378"/>
    </cofactor>
    <text evidence="9">Binds 1 copper ion per subunit.</text>
</comment>
<evidence type="ECO:0000256" key="1">
    <source>
        <dbReference type="ARBA" id="ARBA00004370"/>
    </source>
</evidence>
<dbReference type="Pfam" id="PF00127">
    <property type="entry name" value="Copper-bind"/>
    <property type="match status" value="2"/>
</dbReference>
<dbReference type="GO" id="GO:0046872">
    <property type="term" value="F:metal ion binding"/>
    <property type="evidence" value="ECO:0007669"/>
    <property type="project" value="UniProtKB-KW"/>
</dbReference>
<dbReference type="RefSeq" id="WP_379818798.1">
    <property type="nucleotide sequence ID" value="NZ_JBHUDH010000145.1"/>
</dbReference>
<evidence type="ECO:0000256" key="3">
    <source>
        <dbReference type="ARBA" id="ARBA00022448"/>
    </source>
</evidence>
<evidence type="ECO:0000313" key="13">
    <source>
        <dbReference type="Proteomes" id="UP001597111"/>
    </source>
</evidence>
<dbReference type="InterPro" id="IPR008972">
    <property type="entry name" value="Cupredoxin"/>
</dbReference>
<evidence type="ECO:0000256" key="4">
    <source>
        <dbReference type="ARBA" id="ARBA00022723"/>
    </source>
</evidence>
<keyword evidence="8 10" id="KW-0472">Membrane</keyword>
<feature type="non-terminal residue" evidence="12">
    <location>
        <position position="1"/>
    </location>
</feature>
<dbReference type="InterPro" id="IPR017533">
    <property type="entry name" value="Halocyanin"/>
</dbReference>
<feature type="domain" description="Blue (type 1) copper" evidence="11">
    <location>
        <begin position="115"/>
        <end position="202"/>
    </location>
</feature>
<dbReference type="InterPro" id="IPR028871">
    <property type="entry name" value="BlueCu_1_BS"/>
</dbReference>
<evidence type="ECO:0000256" key="2">
    <source>
        <dbReference type="ARBA" id="ARBA00004418"/>
    </source>
</evidence>